<dbReference type="AlphaFoldDB" id="A0A3M6R2P0"/>
<dbReference type="EMBL" id="RDQK01000016">
    <property type="protein sequence ID" value="RMX09169.1"/>
    <property type="molecule type" value="Genomic_DNA"/>
</dbReference>
<evidence type="ECO:0000256" key="2">
    <source>
        <dbReference type="ARBA" id="ARBA00022695"/>
    </source>
</evidence>
<dbReference type="Pfam" id="PF01467">
    <property type="entry name" value="CTP_transf_like"/>
    <property type="match status" value="1"/>
</dbReference>
<dbReference type="InterPro" id="IPR004821">
    <property type="entry name" value="Cyt_trans-like"/>
</dbReference>
<dbReference type="Proteomes" id="UP000281171">
    <property type="component" value="Unassembled WGS sequence"/>
</dbReference>
<dbReference type="InterPro" id="IPR000086">
    <property type="entry name" value="NUDIX_hydrolase_dom"/>
</dbReference>
<dbReference type="Gene3D" id="3.40.50.620">
    <property type="entry name" value="HUPs"/>
    <property type="match status" value="1"/>
</dbReference>
<evidence type="ECO:0000256" key="1">
    <source>
        <dbReference type="ARBA" id="ARBA00022679"/>
    </source>
</evidence>
<dbReference type="InterPro" id="IPR014729">
    <property type="entry name" value="Rossmann-like_a/b/a_fold"/>
</dbReference>
<dbReference type="Pfam" id="PF00293">
    <property type="entry name" value="NUDIX"/>
    <property type="match status" value="1"/>
</dbReference>
<sequence length="377" mass="41983">MSAPPSPTWDVAVFIGRMQPPHNGHLAMLRHALEAARQVVVVLGSAHQARTPKNPFTWQERQAMLHAALPEDERARVHFLPMRDFYDEARWVQAVRSGVTQWARTHGAASAASAASAGAADAPPRIALVGHFKDASSAYLAQFPGWQLLDFPRQGQTDATSVRDALFAAPDTPALAAALRPHVPEAVAQWLLQWRAGGERGRDENFAQLQQEWQMLRDYRQSWAAAPYPPTFVTVDALVQCQGRVLLVERGQLPGKGLYALPGGFLEPRDTLWQSCLRELREETALALDEAAWRQALRGSRVFDHPDRSLRGRVVTQVFHFDLGYGEPPRVQGGDDARTALWVPIDAIAAMPERFFDDHFFILDVLLQLTHQVAPQP</sequence>
<keyword evidence="2" id="KW-0548">Nucleotidyltransferase</keyword>
<dbReference type="PROSITE" id="PS51462">
    <property type="entry name" value="NUDIX"/>
    <property type="match status" value="1"/>
</dbReference>
<accession>A0A3M6R2P0</accession>
<dbReference type="NCBIfam" id="TIGR00125">
    <property type="entry name" value="cyt_tran_rel"/>
    <property type="match status" value="1"/>
</dbReference>
<dbReference type="SUPFAM" id="SSF55811">
    <property type="entry name" value="Nudix"/>
    <property type="match status" value="1"/>
</dbReference>
<evidence type="ECO:0000313" key="4">
    <source>
        <dbReference type="EMBL" id="RMX09169.1"/>
    </source>
</evidence>
<dbReference type="SUPFAM" id="SSF52374">
    <property type="entry name" value="Nucleotidylyl transferase"/>
    <property type="match status" value="1"/>
</dbReference>
<dbReference type="GO" id="GO:0016779">
    <property type="term" value="F:nucleotidyltransferase activity"/>
    <property type="evidence" value="ECO:0007669"/>
    <property type="project" value="UniProtKB-KW"/>
</dbReference>
<dbReference type="Gene3D" id="3.90.79.10">
    <property type="entry name" value="Nucleoside Triphosphate Pyrophosphohydrolase"/>
    <property type="match status" value="1"/>
</dbReference>
<dbReference type="PANTHER" id="PTHR21342:SF0">
    <property type="entry name" value="BIFUNCTIONAL NMN ADENYLYLTRANSFERASE_NUDIX HYDROLASE"/>
    <property type="match status" value="1"/>
</dbReference>
<keyword evidence="1" id="KW-0808">Transferase</keyword>
<evidence type="ECO:0000259" key="3">
    <source>
        <dbReference type="PROSITE" id="PS51462"/>
    </source>
</evidence>
<dbReference type="CDD" id="cd18873">
    <property type="entry name" value="NUDIX_NadM_like"/>
    <property type="match status" value="1"/>
</dbReference>
<protein>
    <submittedName>
        <fullName evidence="4">NUDIX domain-containing protein</fullName>
    </submittedName>
</protein>
<reference evidence="4 5" key="1">
    <citation type="submission" date="2018-10" db="EMBL/GenBank/DDBJ databases">
        <title>Comamonadaceae CDC group NO-1 genome sequencing and assembly.</title>
        <authorList>
            <person name="Bernier A.-M."/>
            <person name="Bernard K."/>
        </authorList>
    </citation>
    <scope>NUCLEOTIDE SEQUENCE [LARGE SCALE GENOMIC DNA]</scope>
    <source>
        <strain evidence="4 5">NML180581</strain>
    </source>
</reference>
<dbReference type="PANTHER" id="PTHR21342">
    <property type="entry name" value="PHOSPHOPANTETHEINE ADENYLYLTRANSFERASE"/>
    <property type="match status" value="1"/>
</dbReference>
<organism evidence="4 5">
    <name type="scientific">Allofranklinella schreckenbergeri</name>
    <dbReference type="NCBI Taxonomy" id="1076744"/>
    <lineage>
        <taxon>Bacteria</taxon>
        <taxon>Pseudomonadati</taxon>
        <taxon>Pseudomonadota</taxon>
        <taxon>Betaproteobacteria</taxon>
        <taxon>Burkholderiales</taxon>
        <taxon>Comamonadaceae</taxon>
        <taxon>Allofranklinella</taxon>
    </lineage>
</organism>
<gene>
    <name evidence="4" type="ORF">EBQ24_07480</name>
</gene>
<feature type="domain" description="Nudix hydrolase" evidence="3">
    <location>
        <begin position="230"/>
        <end position="366"/>
    </location>
</feature>
<dbReference type="InterPro" id="IPR015797">
    <property type="entry name" value="NUDIX_hydrolase-like_dom_sf"/>
</dbReference>
<name>A0A3M6R2P0_9BURK</name>
<comment type="caution">
    <text evidence="4">The sequence shown here is derived from an EMBL/GenBank/DDBJ whole genome shotgun (WGS) entry which is preliminary data.</text>
</comment>
<evidence type="ECO:0000313" key="5">
    <source>
        <dbReference type="Proteomes" id="UP000281171"/>
    </source>
</evidence>
<proteinExistence type="predicted"/>
<dbReference type="RefSeq" id="WP_122248360.1">
    <property type="nucleotide sequence ID" value="NZ_RDQK01000016.1"/>
</dbReference>